<protein>
    <recommendedName>
        <fullName evidence="1">FBD domain-containing protein</fullName>
    </recommendedName>
</protein>
<evidence type="ECO:0000259" key="1">
    <source>
        <dbReference type="SMART" id="SM00579"/>
    </source>
</evidence>
<name>A0A8T0VYM9_PANVG</name>
<dbReference type="Pfam" id="PF08387">
    <property type="entry name" value="FBD"/>
    <property type="match status" value="1"/>
</dbReference>
<organism evidence="2 3">
    <name type="scientific">Panicum virgatum</name>
    <name type="common">Blackwell switchgrass</name>
    <dbReference type="NCBI Taxonomy" id="38727"/>
    <lineage>
        <taxon>Eukaryota</taxon>
        <taxon>Viridiplantae</taxon>
        <taxon>Streptophyta</taxon>
        <taxon>Embryophyta</taxon>
        <taxon>Tracheophyta</taxon>
        <taxon>Spermatophyta</taxon>
        <taxon>Magnoliopsida</taxon>
        <taxon>Liliopsida</taxon>
        <taxon>Poales</taxon>
        <taxon>Poaceae</taxon>
        <taxon>PACMAD clade</taxon>
        <taxon>Panicoideae</taxon>
        <taxon>Panicodae</taxon>
        <taxon>Paniceae</taxon>
        <taxon>Panicinae</taxon>
        <taxon>Panicum</taxon>
        <taxon>Panicum sect. Hiantes</taxon>
    </lineage>
</organism>
<dbReference type="SUPFAM" id="SSF81383">
    <property type="entry name" value="F-box domain"/>
    <property type="match status" value="1"/>
</dbReference>
<gene>
    <name evidence="2" type="ORF">PVAP13_2KG432416</name>
</gene>
<sequence>MEMEQSDGGGAVKRAKLSPGAGEDRLSALPDDVLVLILLRLHTAEAAQTAVLSLRWRRVWALLPEFRVAFAGPMPCSVGPAIAAHQADLRYLHVGVMDATPESVAAWLPAAARRLCGRFVFLNLAGRDEDWEEAAARRNVLELPCFERAATVYLDLGLLGAAMPLAGVFARLTELTLARVRFRGPCGLGDAVSSPRCPLAVHDARGLDNLTIRSESLLKVVLKQLSGLLQLTVVAPALKEFFVVYCFHIDQNQPVANISASQLVSLKWLDAFDANTVQLGKLEHLQSLDTFFVFVYGTMDIDGYQYLMEDLTMLPDIMNLHLVVMAEGHDFGGSSFNVLRLCTGIRRLLLQLPGHTGSEAQTACSTGCICDQPSNWKTEELLLNHLEAVEILEFRGSEHEVSFVKRLLNWATVLKKMTVTFDIFVTESMVKELSQMFQGYSRPEICFEFHMYWDFVKVLYAPQG</sequence>
<dbReference type="InterPro" id="IPR006566">
    <property type="entry name" value="FBD"/>
</dbReference>
<feature type="domain" description="FBD" evidence="1">
    <location>
        <begin position="380"/>
        <end position="448"/>
    </location>
</feature>
<evidence type="ECO:0000313" key="3">
    <source>
        <dbReference type="Proteomes" id="UP000823388"/>
    </source>
</evidence>
<dbReference type="InterPro" id="IPR055312">
    <property type="entry name" value="FBL15-like"/>
</dbReference>
<accession>A0A8T0VYM9</accession>
<dbReference type="AlphaFoldDB" id="A0A8T0VYM9"/>
<dbReference type="InterPro" id="IPR001810">
    <property type="entry name" value="F-box_dom"/>
</dbReference>
<comment type="caution">
    <text evidence="2">The sequence shown here is derived from an EMBL/GenBank/DDBJ whole genome shotgun (WGS) entry which is preliminary data.</text>
</comment>
<reference evidence="2" key="1">
    <citation type="submission" date="2020-05" db="EMBL/GenBank/DDBJ databases">
        <title>WGS assembly of Panicum virgatum.</title>
        <authorList>
            <person name="Lovell J.T."/>
            <person name="Jenkins J."/>
            <person name="Shu S."/>
            <person name="Juenger T.E."/>
            <person name="Schmutz J."/>
        </authorList>
    </citation>
    <scope>NUCLEOTIDE SEQUENCE</scope>
    <source>
        <strain evidence="2">AP13</strain>
    </source>
</reference>
<dbReference type="SMART" id="SM00579">
    <property type="entry name" value="FBD"/>
    <property type="match status" value="1"/>
</dbReference>
<dbReference type="Proteomes" id="UP000823388">
    <property type="component" value="Chromosome 2K"/>
</dbReference>
<dbReference type="Pfam" id="PF00646">
    <property type="entry name" value="F-box"/>
    <property type="match status" value="1"/>
</dbReference>
<dbReference type="InterPro" id="IPR036047">
    <property type="entry name" value="F-box-like_dom_sf"/>
</dbReference>
<dbReference type="PANTHER" id="PTHR34709">
    <property type="entry name" value="OS10G0396666 PROTEIN"/>
    <property type="match status" value="1"/>
</dbReference>
<keyword evidence="3" id="KW-1185">Reference proteome</keyword>
<evidence type="ECO:0000313" key="2">
    <source>
        <dbReference type="EMBL" id="KAG2639557.1"/>
    </source>
</evidence>
<proteinExistence type="predicted"/>
<dbReference type="EMBL" id="CM029039">
    <property type="protein sequence ID" value="KAG2639557.1"/>
    <property type="molecule type" value="Genomic_DNA"/>
</dbReference>
<dbReference type="PANTHER" id="PTHR34709:SF61">
    <property type="entry name" value="OS07G0229100 PROTEIN"/>
    <property type="match status" value="1"/>
</dbReference>